<protein>
    <submittedName>
        <fullName evidence="1">Uncharacterized protein</fullName>
    </submittedName>
</protein>
<reference evidence="1" key="1">
    <citation type="submission" date="2018-05" db="EMBL/GenBank/DDBJ databases">
        <authorList>
            <person name="Lanie J.A."/>
            <person name="Ng W.-L."/>
            <person name="Kazmierczak K.M."/>
            <person name="Andrzejewski T.M."/>
            <person name="Davidsen T.M."/>
            <person name="Wayne K.J."/>
            <person name="Tettelin H."/>
            <person name="Glass J.I."/>
            <person name="Rusch D."/>
            <person name="Podicherti R."/>
            <person name="Tsui H.-C.T."/>
            <person name="Winkler M.E."/>
        </authorList>
    </citation>
    <scope>NUCLEOTIDE SEQUENCE</scope>
</reference>
<proteinExistence type="predicted"/>
<dbReference type="AlphaFoldDB" id="A0A382Q052"/>
<accession>A0A382Q052</accession>
<name>A0A382Q052_9ZZZZ</name>
<organism evidence="1">
    <name type="scientific">marine metagenome</name>
    <dbReference type="NCBI Taxonomy" id="408172"/>
    <lineage>
        <taxon>unclassified sequences</taxon>
        <taxon>metagenomes</taxon>
        <taxon>ecological metagenomes</taxon>
    </lineage>
</organism>
<dbReference type="EMBL" id="UINC01110961">
    <property type="protein sequence ID" value="SVC78816.1"/>
    <property type="molecule type" value="Genomic_DNA"/>
</dbReference>
<sequence length="41" mass="4706">MFIKENISLFSVLSASSLVSKELPEDIEFLLATFLTRPQYQ</sequence>
<gene>
    <name evidence="1" type="ORF">METZ01_LOCUS331670</name>
</gene>
<evidence type="ECO:0000313" key="1">
    <source>
        <dbReference type="EMBL" id="SVC78816.1"/>
    </source>
</evidence>